<dbReference type="SUPFAM" id="SSF46977">
    <property type="entry name" value="Succinate dehydrogenase/fumarate reductase flavoprotein C-terminal domain"/>
    <property type="match status" value="1"/>
</dbReference>
<evidence type="ECO:0000256" key="7">
    <source>
        <dbReference type="ARBA" id="ARBA00022827"/>
    </source>
</evidence>
<evidence type="ECO:0000256" key="10">
    <source>
        <dbReference type="NCBIfam" id="TIGR00551"/>
    </source>
</evidence>
<dbReference type="PIRSF" id="PIRSF000171">
    <property type="entry name" value="SDHA_APRA_LASPO"/>
    <property type="match status" value="1"/>
</dbReference>
<evidence type="ECO:0000256" key="6">
    <source>
        <dbReference type="ARBA" id="ARBA00022642"/>
    </source>
</evidence>
<evidence type="ECO:0000256" key="8">
    <source>
        <dbReference type="ARBA" id="ARBA00023002"/>
    </source>
</evidence>
<keyword evidence="8 12" id="KW-0560">Oxidoreductase</keyword>
<evidence type="ECO:0000259" key="14">
    <source>
        <dbReference type="Pfam" id="PF02910"/>
    </source>
</evidence>
<gene>
    <name evidence="15" type="primary">nadB</name>
    <name evidence="15" type="ORF">ENU78_06215</name>
</gene>
<comment type="catalytic activity">
    <reaction evidence="9">
        <text>L-aspartate + O2 = iminosuccinate + H2O2</text>
        <dbReference type="Rhea" id="RHEA:25876"/>
        <dbReference type="ChEBI" id="CHEBI:15379"/>
        <dbReference type="ChEBI" id="CHEBI:16240"/>
        <dbReference type="ChEBI" id="CHEBI:29991"/>
        <dbReference type="ChEBI" id="CHEBI:77875"/>
        <dbReference type="EC" id="1.4.3.16"/>
    </reaction>
    <physiologicalReaction direction="left-to-right" evidence="9">
        <dbReference type="Rhea" id="RHEA:25877"/>
    </physiologicalReaction>
</comment>
<evidence type="ECO:0000256" key="12">
    <source>
        <dbReference type="RuleBase" id="RU362049"/>
    </source>
</evidence>
<evidence type="ECO:0000256" key="9">
    <source>
        <dbReference type="ARBA" id="ARBA00048305"/>
    </source>
</evidence>
<sequence>MTERFITPFSSEDFEKEYDLIIIGSGIAGLISAYYAPENLKIALLSKDKLEESNTYYAQGGIAVALNPEDSPELHYKDTLNAGAEFNEEKIVRIVVHEGIERVKDLIKLGVNFDKHNGLSFTKEAAHSKRRILHAQGDATGYEIARVMINLVRNKNNIDIYEHHMLVDLLTHEDEVYGGIFFDTKEKKIKIFTSRYTILATGGAGQLYLHTTNPLTATGDGLAVAFRAGARIMDLEFFQFHPTALDVDSPQRFLISEAVRGEGAHLLNAFGERFMLNYHPLAELAPRDVVTRAIFFEMTETQDKIYLDLRPIGEKRIKDRFPNIYKKCMEYGIDITKDLVPVSPAAHYFMGGIETDENGRTSLKNLYACGEVACTGLHGANRLASNSLLEGLVFGKRCIDTILNEDPAKPRSIPNNKSIHVNSFSLGEIEKMIKILRKTLWEKVGIIREEKELKEAENIIHENLYEKLGSCTIIDRFFFELKNMLLISKLMINSALIRKESRGAHFRLDYPKSKEEWRKHIIWEREKEVIFCEVNSLPSFKKNR</sequence>
<dbReference type="NCBIfam" id="TIGR00551">
    <property type="entry name" value="nadB"/>
    <property type="match status" value="1"/>
</dbReference>
<dbReference type="PANTHER" id="PTHR42716">
    <property type="entry name" value="L-ASPARTATE OXIDASE"/>
    <property type="match status" value="1"/>
</dbReference>
<comment type="subcellular location">
    <subcellularLocation>
        <location evidence="12">Cytoplasm</location>
    </subcellularLocation>
</comment>
<dbReference type="InterPro" id="IPR036188">
    <property type="entry name" value="FAD/NAD-bd_sf"/>
</dbReference>
<evidence type="ECO:0000256" key="4">
    <source>
        <dbReference type="ARBA" id="ARBA00012173"/>
    </source>
</evidence>
<dbReference type="NCBIfam" id="NF005701">
    <property type="entry name" value="PRK07512.1"/>
    <property type="match status" value="1"/>
</dbReference>
<reference evidence="15" key="1">
    <citation type="journal article" date="2020" name="mSystems">
        <title>Genome- and Community-Level Interaction Insights into Carbon Utilization and Element Cycling Functions of Hydrothermarchaeota in Hydrothermal Sediment.</title>
        <authorList>
            <person name="Zhou Z."/>
            <person name="Liu Y."/>
            <person name="Xu W."/>
            <person name="Pan J."/>
            <person name="Luo Z.H."/>
            <person name="Li M."/>
        </authorList>
    </citation>
    <scope>NUCLEOTIDE SEQUENCE [LARGE SCALE GENOMIC DNA]</scope>
    <source>
        <strain evidence="15">SpSt-70</strain>
    </source>
</reference>
<dbReference type="GO" id="GO:0008734">
    <property type="term" value="F:L-aspartate oxidase activity"/>
    <property type="evidence" value="ECO:0007669"/>
    <property type="project" value="UniProtKB-UniRule"/>
</dbReference>
<protein>
    <recommendedName>
        <fullName evidence="4 10">L-aspartate oxidase</fullName>
        <ecNumber evidence="4 10">1.4.3.16</ecNumber>
    </recommendedName>
</protein>
<evidence type="ECO:0000256" key="11">
    <source>
        <dbReference type="PIRSR" id="PIRSR000171-1"/>
    </source>
</evidence>
<dbReference type="InterPro" id="IPR037099">
    <property type="entry name" value="Fum_R/Succ_DH_flav-like_C_sf"/>
</dbReference>
<comment type="similarity">
    <text evidence="3 12">Belongs to the FAD-dependent oxidoreductase 2 family. NadB subfamily.</text>
</comment>
<keyword evidence="5 12" id="KW-0285">Flavoprotein</keyword>
<comment type="pathway">
    <text evidence="2 12">Cofactor biosynthesis; NAD(+) biosynthesis; iminoaspartate from L-aspartate (oxidase route): step 1/1.</text>
</comment>
<dbReference type="PANTHER" id="PTHR42716:SF2">
    <property type="entry name" value="L-ASPARTATE OXIDASE, CHLOROPLASTIC"/>
    <property type="match status" value="1"/>
</dbReference>
<dbReference type="GO" id="GO:0034628">
    <property type="term" value="P:'de novo' NAD+ biosynthetic process from L-aspartate"/>
    <property type="evidence" value="ECO:0007669"/>
    <property type="project" value="TreeGrafter"/>
</dbReference>
<dbReference type="UniPathway" id="UPA00253">
    <property type="reaction ID" value="UER00326"/>
</dbReference>
<dbReference type="Gene3D" id="1.20.58.100">
    <property type="entry name" value="Fumarate reductase/succinate dehydrogenase flavoprotein-like, C-terminal domain"/>
    <property type="match status" value="1"/>
</dbReference>
<feature type="domain" description="FAD-dependent oxidoreductase 2 FAD-binding" evidence="13">
    <location>
        <begin position="19"/>
        <end position="388"/>
    </location>
</feature>
<dbReference type="InterPro" id="IPR027477">
    <property type="entry name" value="Succ_DH/fumarate_Rdtase_cat_sf"/>
</dbReference>
<dbReference type="EC" id="1.4.3.16" evidence="4 10"/>
<evidence type="ECO:0000256" key="2">
    <source>
        <dbReference type="ARBA" id="ARBA00004950"/>
    </source>
</evidence>
<feature type="active site" description="Proton acceptor" evidence="11">
    <location>
        <position position="287"/>
    </location>
</feature>
<dbReference type="EMBL" id="DTDV01000017">
    <property type="protein sequence ID" value="HGK24009.1"/>
    <property type="molecule type" value="Genomic_DNA"/>
</dbReference>
<dbReference type="Gene3D" id="3.50.50.60">
    <property type="entry name" value="FAD/NAD(P)-binding domain"/>
    <property type="match status" value="1"/>
</dbReference>
<proteinExistence type="inferred from homology"/>
<name>A0A7V3ZJ91_DICTH</name>
<dbReference type="GO" id="GO:0005737">
    <property type="term" value="C:cytoplasm"/>
    <property type="evidence" value="ECO:0007669"/>
    <property type="project" value="UniProtKB-SubCell"/>
</dbReference>
<dbReference type="Pfam" id="PF02910">
    <property type="entry name" value="Succ_DH_flav_C"/>
    <property type="match status" value="1"/>
</dbReference>
<keyword evidence="6 12" id="KW-0662">Pyridine nucleotide biosynthesis</keyword>
<comment type="function">
    <text evidence="12">Catalyzes the oxidation of L-aspartate to iminoaspartate.</text>
</comment>
<dbReference type="InterPro" id="IPR015939">
    <property type="entry name" value="Fum_Rdtase/Succ_DH_flav-like_C"/>
</dbReference>
<accession>A0A7V3ZJ91</accession>
<dbReference type="Gene3D" id="3.90.700.10">
    <property type="entry name" value="Succinate dehydrogenase/fumarate reductase flavoprotein, catalytic domain"/>
    <property type="match status" value="1"/>
</dbReference>
<keyword evidence="7 12" id="KW-0274">FAD</keyword>
<comment type="caution">
    <text evidence="15">The sequence shown here is derived from an EMBL/GenBank/DDBJ whole genome shotgun (WGS) entry which is preliminary data.</text>
</comment>
<dbReference type="InterPro" id="IPR003953">
    <property type="entry name" value="FAD-dep_OxRdtase_2_FAD-bd"/>
</dbReference>
<evidence type="ECO:0000256" key="1">
    <source>
        <dbReference type="ARBA" id="ARBA00001974"/>
    </source>
</evidence>
<evidence type="ECO:0000256" key="3">
    <source>
        <dbReference type="ARBA" id="ARBA00008562"/>
    </source>
</evidence>
<comment type="cofactor">
    <cofactor evidence="1 12">
        <name>FAD</name>
        <dbReference type="ChEBI" id="CHEBI:57692"/>
    </cofactor>
</comment>
<organism evidence="15">
    <name type="scientific">Dictyoglomus thermophilum</name>
    <dbReference type="NCBI Taxonomy" id="14"/>
    <lineage>
        <taxon>Bacteria</taxon>
        <taxon>Pseudomonadati</taxon>
        <taxon>Dictyoglomota</taxon>
        <taxon>Dictyoglomia</taxon>
        <taxon>Dictyoglomales</taxon>
        <taxon>Dictyoglomaceae</taxon>
        <taxon>Dictyoglomus</taxon>
    </lineage>
</organism>
<dbReference type="FunFam" id="3.90.700.10:FF:000002">
    <property type="entry name" value="L-aspartate oxidase"/>
    <property type="match status" value="1"/>
</dbReference>
<evidence type="ECO:0000313" key="15">
    <source>
        <dbReference type="EMBL" id="HGK24009.1"/>
    </source>
</evidence>
<evidence type="ECO:0000259" key="13">
    <source>
        <dbReference type="Pfam" id="PF00890"/>
    </source>
</evidence>
<dbReference type="InterPro" id="IPR005288">
    <property type="entry name" value="NadB"/>
</dbReference>
<dbReference type="Pfam" id="PF00890">
    <property type="entry name" value="FAD_binding_2"/>
    <property type="match status" value="1"/>
</dbReference>
<feature type="domain" description="Fumarate reductase/succinate dehydrogenase flavoprotein-like C-terminal" evidence="14">
    <location>
        <begin position="436"/>
        <end position="526"/>
    </location>
</feature>
<evidence type="ECO:0000256" key="5">
    <source>
        <dbReference type="ARBA" id="ARBA00022630"/>
    </source>
</evidence>
<dbReference type="PRINTS" id="PR00368">
    <property type="entry name" value="FADPNR"/>
</dbReference>
<dbReference type="SUPFAM" id="SSF56425">
    <property type="entry name" value="Succinate dehydrogenase/fumarate reductase flavoprotein, catalytic domain"/>
    <property type="match status" value="1"/>
</dbReference>
<dbReference type="AlphaFoldDB" id="A0A7V3ZJ91"/>
<dbReference type="SUPFAM" id="SSF51905">
    <property type="entry name" value="FAD/NAD(P)-binding domain"/>
    <property type="match status" value="1"/>
</dbReference>